<keyword evidence="2" id="KW-1185">Reference proteome</keyword>
<dbReference type="Proteomes" id="UP001601444">
    <property type="component" value="Unassembled WGS sequence"/>
</dbReference>
<dbReference type="RefSeq" id="WP_387703153.1">
    <property type="nucleotide sequence ID" value="NZ_JBIAMX010000029.1"/>
</dbReference>
<accession>A0ABW6PXW2</accession>
<comment type="caution">
    <text evidence="1">The sequence shown here is derived from an EMBL/GenBank/DDBJ whole genome shotgun (WGS) entry which is preliminary data.</text>
</comment>
<gene>
    <name evidence="1" type="ORF">ACFYTF_29465</name>
</gene>
<evidence type="ECO:0008006" key="3">
    <source>
        <dbReference type="Google" id="ProtNLM"/>
    </source>
</evidence>
<evidence type="ECO:0000313" key="1">
    <source>
        <dbReference type="EMBL" id="MFF0546973.1"/>
    </source>
</evidence>
<dbReference type="EMBL" id="JBIAMX010000029">
    <property type="protein sequence ID" value="MFF0546973.1"/>
    <property type="molecule type" value="Genomic_DNA"/>
</dbReference>
<protein>
    <recommendedName>
        <fullName evidence="3">Transposase</fullName>
    </recommendedName>
</protein>
<name>A0ABW6PXW2_9NOCA</name>
<proteinExistence type="predicted"/>
<organism evidence="1 2">
    <name type="scientific">Nocardia thailandica</name>
    <dbReference type="NCBI Taxonomy" id="257275"/>
    <lineage>
        <taxon>Bacteria</taxon>
        <taxon>Bacillati</taxon>
        <taxon>Actinomycetota</taxon>
        <taxon>Actinomycetes</taxon>
        <taxon>Mycobacteriales</taxon>
        <taxon>Nocardiaceae</taxon>
        <taxon>Nocardia</taxon>
    </lineage>
</organism>
<sequence length="92" mass="9908">MCSNPIVWRLGSMTGLDPSQLYRVRGGWASPSPVACPAGHSLGPNRVIVGSVMCPDVPGTGCHRSYRCRTCDAVILWPPETASCVHRPFDGR</sequence>
<reference evidence="1 2" key="1">
    <citation type="submission" date="2024-10" db="EMBL/GenBank/DDBJ databases">
        <title>The Natural Products Discovery Center: Release of the First 8490 Sequenced Strains for Exploring Actinobacteria Biosynthetic Diversity.</title>
        <authorList>
            <person name="Kalkreuter E."/>
            <person name="Kautsar S.A."/>
            <person name="Yang D."/>
            <person name="Bader C.D."/>
            <person name="Teijaro C.N."/>
            <person name="Fluegel L."/>
            <person name="Davis C.M."/>
            <person name="Simpson J.R."/>
            <person name="Lauterbach L."/>
            <person name="Steele A.D."/>
            <person name="Gui C."/>
            <person name="Meng S."/>
            <person name="Li G."/>
            <person name="Viehrig K."/>
            <person name="Ye F."/>
            <person name="Su P."/>
            <person name="Kiefer A.F."/>
            <person name="Nichols A."/>
            <person name="Cepeda A.J."/>
            <person name="Yan W."/>
            <person name="Fan B."/>
            <person name="Jiang Y."/>
            <person name="Adhikari A."/>
            <person name="Zheng C.-J."/>
            <person name="Schuster L."/>
            <person name="Cowan T.M."/>
            <person name="Smanski M.J."/>
            <person name="Chevrette M.G."/>
            <person name="De Carvalho L.P.S."/>
            <person name="Shen B."/>
        </authorList>
    </citation>
    <scope>NUCLEOTIDE SEQUENCE [LARGE SCALE GENOMIC DNA]</scope>
    <source>
        <strain evidence="1 2">NPDC004045</strain>
    </source>
</reference>
<evidence type="ECO:0000313" key="2">
    <source>
        <dbReference type="Proteomes" id="UP001601444"/>
    </source>
</evidence>